<dbReference type="GO" id="GO:0004345">
    <property type="term" value="F:glucose-6-phosphate dehydrogenase activity"/>
    <property type="evidence" value="ECO:0007669"/>
    <property type="project" value="UniProtKB-EC"/>
</dbReference>
<evidence type="ECO:0000256" key="1">
    <source>
        <dbReference type="ARBA" id="ARBA00004470"/>
    </source>
</evidence>
<keyword evidence="7 10" id="KW-0119">Carbohydrate metabolism</keyword>
<evidence type="ECO:0000256" key="4">
    <source>
        <dbReference type="ARBA" id="ARBA00022526"/>
    </source>
</evidence>
<organism evidence="13 14">
    <name type="scientific">Brassica cretica</name>
    <name type="common">Mustard</name>
    <dbReference type="NCBI Taxonomy" id="69181"/>
    <lineage>
        <taxon>Eukaryota</taxon>
        <taxon>Viridiplantae</taxon>
        <taxon>Streptophyta</taxon>
        <taxon>Embryophyta</taxon>
        <taxon>Tracheophyta</taxon>
        <taxon>Spermatophyta</taxon>
        <taxon>Magnoliopsida</taxon>
        <taxon>eudicotyledons</taxon>
        <taxon>Gunneridae</taxon>
        <taxon>Pentapetalae</taxon>
        <taxon>rosids</taxon>
        <taxon>malvids</taxon>
        <taxon>Brassicales</taxon>
        <taxon>Brassicaceae</taxon>
        <taxon>Brassiceae</taxon>
        <taxon>Brassica</taxon>
    </lineage>
</organism>
<evidence type="ECO:0000259" key="12">
    <source>
        <dbReference type="Pfam" id="PF02781"/>
    </source>
</evidence>
<dbReference type="GO" id="GO:0006006">
    <property type="term" value="P:glucose metabolic process"/>
    <property type="evidence" value="ECO:0007669"/>
    <property type="project" value="UniProtKB-KW"/>
</dbReference>
<evidence type="ECO:0000256" key="8">
    <source>
        <dbReference type="ARBA" id="ARBA00046096"/>
    </source>
</evidence>
<dbReference type="InterPro" id="IPR022674">
    <property type="entry name" value="G6P_DH_NAD-bd"/>
</dbReference>
<evidence type="ECO:0000313" key="13">
    <source>
        <dbReference type="EMBL" id="KAF3510882.1"/>
    </source>
</evidence>
<protein>
    <recommendedName>
        <fullName evidence="10">Glucose-6-phosphate 1-dehydrogenase</fullName>
        <ecNumber evidence="10">1.1.1.49</ecNumber>
    </recommendedName>
</protein>
<dbReference type="PANTHER" id="PTHR23429">
    <property type="entry name" value="GLUCOSE-6-PHOSPHATE 1-DEHYDROGENASE G6PD"/>
    <property type="match status" value="1"/>
</dbReference>
<evidence type="ECO:0000256" key="6">
    <source>
        <dbReference type="ARBA" id="ARBA00023002"/>
    </source>
</evidence>
<dbReference type="GO" id="GO:0009570">
    <property type="term" value="C:chloroplast stroma"/>
    <property type="evidence" value="ECO:0007669"/>
    <property type="project" value="UniProtKB-SubCell"/>
</dbReference>
<accession>A0A8S9PC06</accession>
<dbReference type="GO" id="GO:0009051">
    <property type="term" value="P:pentose-phosphate shunt, oxidative branch"/>
    <property type="evidence" value="ECO:0007669"/>
    <property type="project" value="TreeGrafter"/>
</dbReference>
<feature type="domain" description="Glucose-6-phosphate dehydrogenase C-terminal" evidence="12">
    <location>
        <begin position="809"/>
        <end position="1103"/>
    </location>
</feature>
<evidence type="ECO:0000256" key="5">
    <source>
        <dbReference type="ARBA" id="ARBA00022857"/>
    </source>
</evidence>
<dbReference type="GO" id="GO:0050661">
    <property type="term" value="F:NADP binding"/>
    <property type="evidence" value="ECO:0007669"/>
    <property type="project" value="InterPro"/>
</dbReference>
<dbReference type="NCBIfam" id="TIGR00871">
    <property type="entry name" value="zwf"/>
    <property type="match status" value="1"/>
</dbReference>
<dbReference type="FunFam" id="3.40.50.720:FF:000222">
    <property type="entry name" value="Glucose-6-phosphate 1-dehydrogenase"/>
    <property type="match status" value="1"/>
</dbReference>
<dbReference type="InterPro" id="IPR022675">
    <property type="entry name" value="G6P_DH_C"/>
</dbReference>
<evidence type="ECO:0000256" key="9">
    <source>
        <dbReference type="ARBA" id="ARBA00048749"/>
    </source>
</evidence>
<evidence type="ECO:0000256" key="2">
    <source>
        <dbReference type="ARBA" id="ARBA00004937"/>
    </source>
</evidence>
<feature type="domain" description="Glucose-6-phosphate dehydrogenase NAD-binding" evidence="11">
    <location>
        <begin position="315"/>
        <end position="344"/>
    </location>
</feature>
<comment type="similarity">
    <text evidence="3 10">Belongs to the glucose-6-phosphate dehydrogenase family.</text>
</comment>
<sequence length="1110" mass="124046">MQIGMQRETAAESIYRERCLPVNDGPSWAKYMSISGSSEDEHDIITLQYTEDGLLSVDENRQGYAAAFGDDIAIECLATEFKREIYVVQAHGADGMVEEENCVFFLPHKPRSEVIESPLFLFMKGTGWCGGGADHYEPLIANASPMITHEKVALVLKRIMLGRFEFCAGYWPANETLPYPLTVVSGVNLWEISKVVVRLMMASLSSSVTSRSYRSGYSASLSPVNCNKHRSLSFLSASPQGLKAHELCVRFQRKSGRSSVFMQDGALVTNSDSTESSKSSLKGLKDELLSVLSEEAAKVGSESNGQSQSTVSITVVGASGDLAKKKIFPALFALYYEDCLPERLMNAFVLCLNCLLHCRETAAESIYRERCLPVNDGPSWAKYMSISGSSEDEHDIITLQYTEDGLLSVDENRQGYAAAFGDDIAIECLATEFKREIYVVQAHGADGMVEEENCVFFLPHKPRSEVIESPLFLFMKGTGWCGGGADHYEPLIANASPMISHEKVALVLRDVAIPINSSWWCEPLGDLKSYSASFSPVSGNRHHSLSFLSASPQGLKAHELCVRFQRKSGRSSVFMQDGAIVTNSDSTESSKSSLKGLKDEVLSVLSEEAAKVGSVSDGQNQSTVSITVVGASGDLAKKKIFPALFALYYEDCLPEHFTIYGYSRSKMTDVELRNMVSKTLTCRIDKRANCGEKMEEFLKRCFYHSGQYDSQEHFTELDKKLKEHEGGRISNRLFYLSIPPNIFVDAVKCASSSASSVNGWTRVIVEKPFGRDSETSAALTKSLKQYLEEDQIFRIDHYLGKELVENLSVLRFSNLIFEPLWSRQYIRNVQFIFSEDFGTEGRGGYFDHYGIIRDIMQNHLLQILALFAMETPVSLDAEDIRNEKVKVLRSMRPIQMEDVVIGQYKSHTKGGVTHPGYTDDKTVPKDSLTPTFAAAALFIDNARWDGVPFLMKAGKALHTRRAEIRVQFRHVPGNLYNRNTGCDLDKATNELVIRVQPDEAIYLKINNKVPGLGMRLDRSNLNLLYSARYSKEIPDAYERLLLDAIEGERRLFIRSDELDAAWSLFTPLLKEIEDKKRIPEYYPYGSRGPVGAHYLAAKHKVQWGDMSLDQ</sequence>
<gene>
    <name evidence="13" type="ORF">F2Q69_00000522</name>
</gene>
<dbReference type="SUPFAM" id="SSF51735">
    <property type="entry name" value="NAD(P)-binding Rossmann-fold domains"/>
    <property type="match status" value="2"/>
</dbReference>
<evidence type="ECO:0000256" key="3">
    <source>
        <dbReference type="ARBA" id="ARBA00009975"/>
    </source>
</evidence>
<proteinExistence type="inferred from homology"/>
<evidence type="ECO:0000256" key="10">
    <source>
        <dbReference type="RuleBase" id="RU362120"/>
    </source>
</evidence>
<comment type="caution">
    <text evidence="13">The sequence shown here is derived from an EMBL/GenBank/DDBJ whole genome shotgun (WGS) entry which is preliminary data.</text>
</comment>
<dbReference type="PROSITE" id="PS00069">
    <property type="entry name" value="G6P_DEHYDROGENASE"/>
    <property type="match status" value="1"/>
</dbReference>
<feature type="domain" description="Glucose-6-phosphate dehydrogenase NAD-binding" evidence="11">
    <location>
        <begin position="628"/>
        <end position="806"/>
    </location>
</feature>
<dbReference type="EC" id="1.1.1.49" evidence="10"/>
<dbReference type="Gene3D" id="3.30.360.10">
    <property type="entry name" value="Dihydrodipicolinate Reductase, domain 2"/>
    <property type="match status" value="1"/>
</dbReference>
<evidence type="ECO:0000313" key="14">
    <source>
        <dbReference type="Proteomes" id="UP000712600"/>
    </source>
</evidence>
<dbReference type="EMBL" id="QGKX02001521">
    <property type="protein sequence ID" value="KAF3510882.1"/>
    <property type="molecule type" value="Genomic_DNA"/>
</dbReference>
<evidence type="ECO:0000256" key="7">
    <source>
        <dbReference type="ARBA" id="ARBA00023277"/>
    </source>
</evidence>
<dbReference type="InterPro" id="IPR019796">
    <property type="entry name" value="G6P_DH_AS"/>
</dbReference>
<comment type="catalytic activity">
    <reaction evidence="9 10">
        <text>D-glucose 6-phosphate + NADP(+) = 6-phospho-D-glucono-1,5-lactone + NADPH + H(+)</text>
        <dbReference type="Rhea" id="RHEA:15841"/>
        <dbReference type="ChEBI" id="CHEBI:15378"/>
        <dbReference type="ChEBI" id="CHEBI:57783"/>
        <dbReference type="ChEBI" id="CHEBI:57955"/>
        <dbReference type="ChEBI" id="CHEBI:58349"/>
        <dbReference type="ChEBI" id="CHEBI:61548"/>
        <dbReference type="EC" id="1.1.1.49"/>
    </reaction>
</comment>
<dbReference type="PANTHER" id="PTHR23429:SF11">
    <property type="entry name" value="GLUCOSE-6-PHOSPHATE 1-DEHYDROGENASE 2, CHLOROPLASTIC"/>
    <property type="match status" value="1"/>
</dbReference>
<name>A0A8S9PC06_BRACR</name>
<comment type="function">
    <text evidence="8">Catalyzes the rate-limiting step of the oxidative pentose-phosphate pathway, which represents a route for the dissimilation of carbohydrates besides glycolysis. The main function of this enzyme is to provide reducing power (NADPH) and pentose phosphates for fatty acid and nucleic acid synthesis which are involved in membrane synthesis and cell division.</text>
</comment>
<comment type="pathway">
    <text evidence="2 10">Carbohydrate degradation; pentose phosphate pathway; D-ribulose 5-phosphate from D-glucose 6-phosphate (oxidative stage): step 1/3.</text>
</comment>
<keyword evidence="6 10" id="KW-0560">Oxidoreductase</keyword>
<dbReference type="Gene3D" id="3.40.50.720">
    <property type="entry name" value="NAD(P)-binding Rossmann-like Domain"/>
    <property type="match status" value="2"/>
</dbReference>
<reference evidence="13" key="1">
    <citation type="submission" date="2019-12" db="EMBL/GenBank/DDBJ databases">
        <title>Genome sequencing and annotation of Brassica cretica.</title>
        <authorList>
            <person name="Studholme D.J."/>
            <person name="Sarris P."/>
        </authorList>
    </citation>
    <scope>NUCLEOTIDE SEQUENCE</scope>
    <source>
        <strain evidence="13">PFS-109/04</strain>
        <tissue evidence="13">Leaf</tissue>
    </source>
</reference>
<dbReference type="Proteomes" id="UP000712600">
    <property type="component" value="Unassembled WGS sequence"/>
</dbReference>
<dbReference type="InterPro" id="IPR036291">
    <property type="entry name" value="NAD(P)-bd_dom_sf"/>
</dbReference>
<dbReference type="Pfam" id="PF00479">
    <property type="entry name" value="G6PD_N"/>
    <property type="match status" value="2"/>
</dbReference>
<evidence type="ECO:0000259" key="11">
    <source>
        <dbReference type="Pfam" id="PF00479"/>
    </source>
</evidence>
<dbReference type="HAMAP" id="MF_00966">
    <property type="entry name" value="G6PD"/>
    <property type="match status" value="1"/>
</dbReference>
<dbReference type="PRINTS" id="PR00079">
    <property type="entry name" value="G6PDHDRGNASE"/>
</dbReference>
<dbReference type="SUPFAM" id="SSF55347">
    <property type="entry name" value="Glyceraldehyde-3-phosphate dehydrogenase-like, C-terminal domain"/>
    <property type="match status" value="1"/>
</dbReference>
<dbReference type="InterPro" id="IPR001282">
    <property type="entry name" value="G6P_DH"/>
</dbReference>
<dbReference type="AlphaFoldDB" id="A0A8S9PC06"/>
<comment type="subcellular location">
    <subcellularLocation>
        <location evidence="1">Plastid</location>
        <location evidence="1">Chloroplast stroma</location>
    </subcellularLocation>
</comment>
<keyword evidence="4 10" id="KW-0313">Glucose metabolism</keyword>
<keyword evidence="5 10" id="KW-0521">NADP</keyword>
<dbReference type="FunFam" id="3.30.360.10:FF:000018">
    <property type="entry name" value="Glucose-6-phosphate 1-dehydrogenase"/>
    <property type="match status" value="1"/>
</dbReference>
<dbReference type="Pfam" id="PF02781">
    <property type="entry name" value="G6PD_C"/>
    <property type="match status" value="1"/>
</dbReference>